<dbReference type="PANTHER" id="PTHR11061">
    <property type="entry name" value="RNA M5U METHYLTRANSFERASE"/>
    <property type="match status" value="1"/>
</dbReference>
<dbReference type="InterPro" id="IPR030390">
    <property type="entry name" value="MeTrfase_TrmA_AS"/>
</dbReference>
<dbReference type="PROSITE" id="PS01230">
    <property type="entry name" value="TRMA_1"/>
    <property type="match status" value="1"/>
</dbReference>
<accession>A0A1H2W0F7</accession>
<protein>
    <submittedName>
        <fullName evidence="7">23S rRNA m(5)U-1939 methyltransferase</fullName>
    </submittedName>
</protein>
<dbReference type="STRING" id="670155.SAMN04488001_1681"/>
<dbReference type="PANTHER" id="PTHR11061:SF49">
    <property type="entry name" value="23S RRNA (URACIL(1939)-C(5))-METHYLTRANSFERASE RLMD"/>
    <property type="match status" value="1"/>
</dbReference>
<dbReference type="Proteomes" id="UP000199441">
    <property type="component" value="Unassembled WGS sequence"/>
</dbReference>
<sequence>MTQTILRLNHKGEGVPETGAPIPRTLPNEVVEDGRIVTPSADRVAAPCRHFKSCGGCAMQHASDAFVADWKTDVVRLGLSARGIETDIRPIVTSPAQSRRRATLHGRRTKKGAMVGFFGRGSDALIEVPDCKLLDPAIIAAIPMLEELTVAAASRKSTVGLVVTLSGSGLDIDVRDAKPLEPQSILEMSALVERHKLARLSWDGEAVATRVPPFQIFGAGKVTLPPGAFLQATDHGQQALSDAVRDILGDAKQVVDLFAGCGTFTLPAAEKAEVWALEGEASLIAALDAGWRMATGLKKVKSETRDLFRRPLLPQELRKTDAVIIDPPRAGAEAQTIELAQSGVKRIAAVSCNPISFARDAKILIDGGYRLDWVQPVDQFRWSSHVELVAQFTKPHMG</sequence>
<organism evidence="7 8">
    <name type="scientific">Litoreibacter albidus</name>
    <dbReference type="NCBI Taxonomy" id="670155"/>
    <lineage>
        <taxon>Bacteria</taxon>
        <taxon>Pseudomonadati</taxon>
        <taxon>Pseudomonadota</taxon>
        <taxon>Alphaproteobacteria</taxon>
        <taxon>Rhodobacterales</taxon>
        <taxon>Roseobacteraceae</taxon>
        <taxon>Litoreibacter</taxon>
    </lineage>
</organism>
<feature type="binding site" evidence="4">
    <location>
        <position position="258"/>
    </location>
    <ligand>
        <name>S-adenosyl-L-methionine</name>
        <dbReference type="ChEBI" id="CHEBI:59789"/>
    </ligand>
</feature>
<dbReference type="Gene3D" id="3.40.50.150">
    <property type="entry name" value="Vaccinia Virus protein VP39"/>
    <property type="match status" value="1"/>
</dbReference>
<dbReference type="EMBL" id="FNOI01000002">
    <property type="protein sequence ID" value="SDW73917.1"/>
    <property type="molecule type" value="Genomic_DNA"/>
</dbReference>
<evidence type="ECO:0000313" key="7">
    <source>
        <dbReference type="EMBL" id="SDW73917.1"/>
    </source>
</evidence>
<feature type="binding site" evidence="4">
    <location>
        <position position="326"/>
    </location>
    <ligand>
        <name>S-adenosyl-L-methionine</name>
        <dbReference type="ChEBI" id="CHEBI:59789"/>
    </ligand>
</feature>
<dbReference type="GO" id="GO:0070041">
    <property type="term" value="F:rRNA (uridine-C5-)-methyltransferase activity"/>
    <property type="evidence" value="ECO:0007669"/>
    <property type="project" value="TreeGrafter"/>
</dbReference>
<dbReference type="Pfam" id="PF05958">
    <property type="entry name" value="tRNA_U5-meth_tr"/>
    <property type="match status" value="1"/>
</dbReference>
<dbReference type="InterPro" id="IPR029063">
    <property type="entry name" value="SAM-dependent_MTases_sf"/>
</dbReference>
<dbReference type="CDD" id="cd02440">
    <property type="entry name" value="AdoMet_MTases"/>
    <property type="match status" value="1"/>
</dbReference>
<evidence type="ECO:0000256" key="3">
    <source>
        <dbReference type="ARBA" id="ARBA00022691"/>
    </source>
</evidence>
<dbReference type="InterPro" id="IPR010280">
    <property type="entry name" value="U5_MeTrfase_fam"/>
</dbReference>
<dbReference type="RefSeq" id="WP_089946464.1">
    <property type="nucleotide sequence ID" value="NZ_FNOI01000002.1"/>
</dbReference>
<feature type="region of interest" description="Disordered" evidence="6">
    <location>
        <begin position="1"/>
        <end position="21"/>
    </location>
</feature>
<keyword evidence="2 4" id="KW-0808">Transferase</keyword>
<evidence type="ECO:0000256" key="4">
    <source>
        <dbReference type="PROSITE-ProRule" id="PRU01024"/>
    </source>
</evidence>
<dbReference type="AlphaFoldDB" id="A0A1H2W0F7"/>
<name>A0A1H2W0F7_9RHOB</name>
<feature type="binding site" evidence="4">
    <location>
        <position position="231"/>
    </location>
    <ligand>
        <name>S-adenosyl-L-methionine</name>
        <dbReference type="ChEBI" id="CHEBI:59789"/>
    </ligand>
</feature>
<dbReference type="OrthoDB" id="9804590at2"/>
<evidence type="ECO:0000313" key="8">
    <source>
        <dbReference type="Proteomes" id="UP000199441"/>
    </source>
</evidence>
<feature type="active site" evidence="5">
    <location>
        <position position="352"/>
    </location>
</feature>
<dbReference type="Gene3D" id="2.40.50.1070">
    <property type="match status" value="1"/>
</dbReference>
<dbReference type="SUPFAM" id="SSF53335">
    <property type="entry name" value="S-adenosyl-L-methionine-dependent methyltransferases"/>
    <property type="match status" value="1"/>
</dbReference>
<keyword evidence="3 4" id="KW-0949">S-adenosyl-L-methionine</keyword>
<feature type="active site" description="Nucleophile" evidence="4">
    <location>
        <position position="352"/>
    </location>
</feature>
<reference evidence="8" key="1">
    <citation type="submission" date="2016-10" db="EMBL/GenBank/DDBJ databases">
        <authorList>
            <person name="Varghese N."/>
            <person name="Submissions S."/>
        </authorList>
    </citation>
    <scope>NUCLEOTIDE SEQUENCE [LARGE SCALE GENOMIC DNA]</scope>
    <source>
        <strain evidence="8">DSM 26922</strain>
    </source>
</reference>
<keyword evidence="1 4" id="KW-0489">Methyltransferase</keyword>
<evidence type="ECO:0000256" key="2">
    <source>
        <dbReference type="ARBA" id="ARBA00022679"/>
    </source>
</evidence>
<proteinExistence type="inferred from homology"/>
<feature type="binding site" evidence="4">
    <location>
        <position position="278"/>
    </location>
    <ligand>
        <name>S-adenosyl-L-methionine</name>
        <dbReference type="ChEBI" id="CHEBI:59789"/>
    </ligand>
</feature>
<comment type="similarity">
    <text evidence="4">Belongs to the class I-like SAM-binding methyltransferase superfamily. RNA M5U methyltransferase family.</text>
</comment>
<evidence type="ECO:0000256" key="5">
    <source>
        <dbReference type="PROSITE-ProRule" id="PRU10015"/>
    </source>
</evidence>
<dbReference type="GO" id="GO:0070475">
    <property type="term" value="P:rRNA base methylation"/>
    <property type="evidence" value="ECO:0007669"/>
    <property type="project" value="TreeGrafter"/>
</dbReference>
<evidence type="ECO:0000256" key="6">
    <source>
        <dbReference type="SAM" id="MobiDB-lite"/>
    </source>
</evidence>
<evidence type="ECO:0000256" key="1">
    <source>
        <dbReference type="ARBA" id="ARBA00022603"/>
    </source>
</evidence>
<dbReference type="PROSITE" id="PS51687">
    <property type="entry name" value="SAM_MT_RNA_M5U"/>
    <property type="match status" value="1"/>
</dbReference>
<keyword evidence="8" id="KW-1185">Reference proteome</keyword>
<gene>
    <name evidence="7" type="ORF">SAMN04488001_1681</name>
</gene>